<evidence type="ECO:0000313" key="2">
    <source>
        <dbReference type="EMBL" id="MBD1364181.1"/>
    </source>
</evidence>
<proteinExistence type="predicted"/>
<dbReference type="Proteomes" id="UP000606600">
    <property type="component" value="Unassembled WGS sequence"/>
</dbReference>
<organism evidence="2 3">
    <name type="scientific">Mucilaginibacter pankratovii</name>
    <dbReference type="NCBI Taxonomy" id="2772110"/>
    <lineage>
        <taxon>Bacteria</taxon>
        <taxon>Pseudomonadati</taxon>
        <taxon>Bacteroidota</taxon>
        <taxon>Sphingobacteriia</taxon>
        <taxon>Sphingobacteriales</taxon>
        <taxon>Sphingobacteriaceae</taxon>
        <taxon>Mucilaginibacter</taxon>
    </lineage>
</organism>
<sequence length="161" mass="16829">MKKILLAILFVGSSVATCLAQKSNDASKFSIGLEAGIPTGSFGDFYNLAIGGSLKYDINISEGTYFNISAGYTSFSGKNGIPSTGFIPVKVGVKNYFSEGFYGEAQVGAAKSTESGGGTAFAYAPGIGYTFAGGFDIGLRYEAWSKNGTISQFATRIAYSF</sequence>
<keyword evidence="3" id="KW-1185">Reference proteome</keyword>
<protein>
    <recommendedName>
        <fullName evidence="4">Outer membrane protein beta-barrel domain-containing protein</fullName>
    </recommendedName>
</protein>
<accession>A0ABR7WPD1</accession>
<evidence type="ECO:0008006" key="4">
    <source>
        <dbReference type="Google" id="ProtNLM"/>
    </source>
</evidence>
<feature type="signal peptide" evidence="1">
    <location>
        <begin position="1"/>
        <end position="20"/>
    </location>
</feature>
<comment type="caution">
    <text evidence="2">The sequence shown here is derived from an EMBL/GenBank/DDBJ whole genome shotgun (WGS) entry which is preliminary data.</text>
</comment>
<evidence type="ECO:0000256" key="1">
    <source>
        <dbReference type="SAM" id="SignalP"/>
    </source>
</evidence>
<gene>
    <name evidence="2" type="ORF">IDJ77_10205</name>
</gene>
<name>A0ABR7WPD1_9SPHI</name>
<feature type="chain" id="PRO_5045326515" description="Outer membrane protein beta-barrel domain-containing protein" evidence="1">
    <location>
        <begin position="21"/>
        <end position="161"/>
    </location>
</feature>
<evidence type="ECO:0000313" key="3">
    <source>
        <dbReference type="Proteomes" id="UP000606600"/>
    </source>
</evidence>
<dbReference type="EMBL" id="JACWMY010000004">
    <property type="protein sequence ID" value="MBD1364181.1"/>
    <property type="molecule type" value="Genomic_DNA"/>
</dbReference>
<keyword evidence="1" id="KW-0732">Signal</keyword>
<reference evidence="2 3" key="1">
    <citation type="submission" date="2020-09" db="EMBL/GenBank/DDBJ databases">
        <title>Novel species of Mucilaginibacter isolated from a glacier on the Tibetan Plateau.</title>
        <authorList>
            <person name="Liu Q."/>
            <person name="Xin Y.-H."/>
        </authorList>
    </citation>
    <scope>NUCLEOTIDE SEQUENCE [LARGE SCALE GENOMIC DNA]</scope>
    <source>
        <strain evidence="2 3">ZT4R22</strain>
    </source>
</reference>
<dbReference type="RefSeq" id="WP_191188837.1">
    <property type="nucleotide sequence ID" value="NZ_JACWMY010000004.1"/>
</dbReference>